<feature type="non-terminal residue" evidence="1">
    <location>
        <position position="1"/>
    </location>
</feature>
<comment type="caution">
    <text evidence="1">The sequence shown here is derived from an EMBL/GenBank/DDBJ whole genome shotgun (WGS) entry which is preliminary data.</text>
</comment>
<protein>
    <recommendedName>
        <fullName evidence="2">Asparagine synthetase domain-containing protein</fullName>
    </recommendedName>
</protein>
<proteinExistence type="predicted"/>
<evidence type="ECO:0008006" key="2">
    <source>
        <dbReference type="Google" id="ProtNLM"/>
    </source>
</evidence>
<evidence type="ECO:0000313" key="1">
    <source>
        <dbReference type="EMBL" id="GAH17518.1"/>
    </source>
</evidence>
<sequence length="65" mass="7825">RKLGTVFTEDLYVWMKEGVLKDMVRAIERPGFISKKKFADLIDKPRPFLWDLLTYDIFQNYVLKQ</sequence>
<gene>
    <name evidence="1" type="ORF">S01H4_57055</name>
</gene>
<name>X1F9V7_9ZZZZ</name>
<reference evidence="1" key="1">
    <citation type="journal article" date="2014" name="Front. Microbiol.">
        <title>High frequency of phylogenetically diverse reductive dehalogenase-homologous genes in deep subseafloor sedimentary metagenomes.</title>
        <authorList>
            <person name="Kawai M."/>
            <person name="Futagami T."/>
            <person name="Toyoda A."/>
            <person name="Takaki Y."/>
            <person name="Nishi S."/>
            <person name="Hori S."/>
            <person name="Arai W."/>
            <person name="Tsubouchi T."/>
            <person name="Morono Y."/>
            <person name="Uchiyama I."/>
            <person name="Ito T."/>
            <person name="Fujiyama A."/>
            <person name="Inagaki F."/>
            <person name="Takami H."/>
        </authorList>
    </citation>
    <scope>NUCLEOTIDE SEQUENCE</scope>
    <source>
        <strain evidence="1">Expedition CK06-06</strain>
    </source>
</reference>
<organism evidence="1">
    <name type="scientific">marine sediment metagenome</name>
    <dbReference type="NCBI Taxonomy" id="412755"/>
    <lineage>
        <taxon>unclassified sequences</taxon>
        <taxon>metagenomes</taxon>
        <taxon>ecological metagenomes</taxon>
    </lineage>
</organism>
<dbReference type="EMBL" id="BART01033143">
    <property type="protein sequence ID" value="GAH17518.1"/>
    <property type="molecule type" value="Genomic_DNA"/>
</dbReference>
<accession>X1F9V7</accession>
<dbReference type="AlphaFoldDB" id="X1F9V7"/>